<dbReference type="Gene3D" id="2.60.120.200">
    <property type="match status" value="3"/>
</dbReference>
<dbReference type="AlphaFoldDB" id="A0A7W7H6B9"/>
<keyword evidence="1 4" id="KW-0732">Signal</keyword>
<name>A0A7W7H6B9_9ACTN</name>
<evidence type="ECO:0000259" key="5">
    <source>
        <dbReference type="SMART" id="SM00560"/>
    </source>
</evidence>
<dbReference type="SUPFAM" id="SSF49899">
    <property type="entry name" value="Concanavalin A-like lectins/glucanases"/>
    <property type="match status" value="3"/>
</dbReference>
<dbReference type="Pfam" id="PF13385">
    <property type="entry name" value="Laminin_G_3"/>
    <property type="match status" value="3"/>
</dbReference>
<reference evidence="6 7" key="1">
    <citation type="submission" date="2020-08" db="EMBL/GenBank/DDBJ databases">
        <title>Sequencing the genomes of 1000 actinobacteria strains.</title>
        <authorList>
            <person name="Klenk H.-P."/>
        </authorList>
    </citation>
    <scope>NUCLEOTIDE SEQUENCE [LARGE SCALE GENOMIC DNA]</scope>
    <source>
        <strain evidence="6 7">DSM 45809</strain>
    </source>
</reference>
<evidence type="ECO:0000256" key="4">
    <source>
        <dbReference type="SAM" id="SignalP"/>
    </source>
</evidence>
<dbReference type="EMBL" id="JACHNB010000001">
    <property type="protein sequence ID" value="MBB4744472.1"/>
    <property type="molecule type" value="Genomic_DNA"/>
</dbReference>
<feature type="domain" description="LamG-like jellyroll fold" evidence="5">
    <location>
        <begin position="393"/>
        <end position="533"/>
    </location>
</feature>
<feature type="region of interest" description="Disordered" evidence="3">
    <location>
        <begin position="328"/>
        <end position="355"/>
    </location>
</feature>
<dbReference type="Proteomes" id="UP000546162">
    <property type="component" value="Unassembled WGS sequence"/>
</dbReference>
<organism evidence="6 7">
    <name type="scientific">Actinoplanes octamycinicus</name>
    <dbReference type="NCBI Taxonomy" id="135948"/>
    <lineage>
        <taxon>Bacteria</taxon>
        <taxon>Bacillati</taxon>
        <taxon>Actinomycetota</taxon>
        <taxon>Actinomycetes</taxon>
        <taxon>Micromonosporales</taxon>
        <taxon>Micromonosporaceae</taxon>
        <taxon>Actinoplanes</taxon>
    </lineage>
</organism>
<comment type="caution">
    <text evidence="6">The sequence shown here is derived from an EMBL/GenBank/DDBJ whole genome shotgun (WGS) entry which is preliminary data.</text>
</comment>
<dbReference type="PANTHER" id="PTHR42535">
    <property type="entry name" value="OOKINETE PROTEIN, PUTATIVE-RELATED"/>
    <property type="match status" value="1"/>
</dbReference>
<dbReference type="InterPro" id="IPR006558">
    <property type="entry name" value="LamG-like"/>
</dbReference>
<evidence type="ECO:0000256" key="2">
    <source>
        <dbReference type="ARBA" id="ARBA00023157"/>
    </source>
</evidence>
<evidence type="ECO:0000256" key="3">
    <source>
        <dbReference type="SAM" id="MobiDB-lite"/>
    </source>
</evidence>
<accession>A0A7W7H6B9</accession>
<dbReference type="InterPro" id="IPR013320">
    <property type="entry name" value="ConA-like_dom_sf"/>
</dbReference>
<dbReference type="PANTHER" id="PTHR42535:SF2">
    <property type="entry name" value="CHROMOSOME UNDETERMINED SCAFFOLD_146, WHOLE GENOME SHOTGUN SEQUENCE"/>
    <property type="match status" value="1"/>
</dbReference>
<evidence type="ECO:0000313" key="7">
    <source>
        <dbReference type="Proteomes" id="UP000546162"/>
    </source>
</evidence>
<evidence type="ECO:0000256" key="1">
    <source>
        <dbReference type="ARBA" id="ARBA00022729"/>
    </source>
</evidence>
<gene>
    <name evidence="6" type="ORF">BJY16_007931</name>
</gene>
<feature type="signal peptide" evidence="4">
    <location>
        <begin position="1"/>
        <end position="21"/>
    </location>
</feature>
<proteinExistence type="predicted"/>
<keyword evidence="2" id="KW-1015">Disulfide bond</keyword>
<sequence length="745" mass="75999">MAAAALLATVLAYGCWQAAGAGYTANVGVPGTVAASPAFPGVPALISGAGPAFYHRMDEPQAATAGSAAADATGTSPGVYETATTNATPWWRFDDPVGSTVFRDSSGAGNTAFINGTGVTAGIPGPTGGAVQPNSGSSLSALLSPFRSDRAFTVSVWFNPGGMAPTSASTRVGVLHMTGNSSGTPSGTGTYPRSDLMIFGDYAGHCPNTAATCWGAAMAGDPQTSAVAFDYALGSTPVQANTWVQLTAVFDTTTLYLWVNGVQEGQVPHTIFHPSTNAGIGLGRYRDAAWKGMSDGTAQIGEVRAWRRVLSATELAQLQVRPTARWPFTEATGTNPTYTSTSASTGAPGTPARSAGVALNPAAGLAAGRDGNALTLSSAGYVQGPAAQLNTTSSFVVSAWLKLSDGSVTRTAVSENTAGANAVSLGYDQPAGQWVMRVLTSGGTTVPVYGDVTAPVINQWVHLVGVHDDYNNTLRLYVDGVAQSSVAFSSIPAVAVTALQIGRRLSGGSTVEPWLGQIDDVRVYNGYPLATAATTGTTVSTFVGLMYPAISAEQAGGLLGTKTGHAGSTSVAFGGTVNASNAKYAGAAATAAFTVECMIRVGVDDVGVIAGFASTATRLGSGFSDRLLYVDPTGRVQFGVLQGGAAVTVAGAAAVDDANWHHVMGSVGAAGLKLYVDGVLTVTTSVLAATAATGYWRVGGAPMRPADTWPSPPENPYLTGTVDEFAVYPRQLSDQENRWRVYGNY</sequence>
<feature type="domain" description="LamG-like jellyroll fold" evidence="5">
    <location>
        <begin position="150"/>
        <end position="313"/>
    </location>
</feature>
<feature type="chain" id="PRO_5030778681" description="LamG-like jellyroll fold domain-containing protein" evidence="4">
    <location>
        <begin position="22"/>
        <end position="745"/>
    </location>
</feature>
<evidence type="ECO:0000313" key="6">
    <source>
        <dbReference type="EMBL" id="MBB4744472.1"/>
    </source>
</evidence>
<protein>
    <recommendedName>
        <fullName evidence="5">LamG-like jellyroll fold domain-containing protein</fullName>
    </recommendedName>
</protein>
<feature type="compositionally biased region" description="Low complexity" evidence="3">
    <location>
        <begin position="336"/>
        <end position="352"/>
    </location>
</feature>
<dbReference type="SMART" id="SM00560">
    <property type="entry name" value="LamGL"/>
    <property type="match status" value="2"/>
</dbReference>
<dbReference type="RefSeq" id="WP_185044625.1">
    <property type="nucleotide sequence ID" value="NZ_BAABFG010000005.1"/>
</dbReference>
<keyword evidence="7" id="KW-1185">Reference proteome</keyword>